<name>A0A067LE31_JATCU</name>
<keyword evidence="2" id="KW-1185">Reference proteome</keyword>
<accession>A0A067LE31</accession>
<organism evidence="1 2">
    <name type="scientific">Jatropha curcas</name>
    <name type="common">Barbados nut</name>
    <dbReference type="NCBI Taxonomy" id="180498"/>
    <lineage>
        <taxon>Eukaryota</taxon>
        <taxon>Viridiplantae</taxon>
        <taxon>Streptophyta</taxon>
        <taxon>Embryophyta</taxon>
        <taxon>Tracheophyta</taxon>
        <taxon>Spermatophyta</taxon>
        <taxon>Magnoliopsida</taxon>
        <taxon>eudicotyledons</taxon>
        <taxon>Gunneridae</taxon>
        <taxon>Pentapetalae</taxon>
        <taxon>rosids</taxon>
        <taxon>fabids</taxon>
        <taxon>Malpighiales</taxon>
        <taxon>Euphorbiaceae</taxon>
        <taxon>Crotonoideae</taxon>
        <taxon>Jatropheae</taxon>
        <taxon>Jatropha</taxon>
    </lineage>
</organism>
<reference evidence="1 2" key="1">
    <citation type="journal article" date="2014" name="PLoS ONE">
        <title>Global Analysis of Gene Expression Profiles in Physic Nut (Jatropha curcas L.) Seedlings Exposed to Salt Stress.</title>
        <authorList>
            <person name="Zhang L."/>
            <person name="Zhang C."/>
            <person name="Wu P."/>
            <person name="Chen Y."/>
            <person name="Li M."/>
            <person name="Jiang H."/>
            <person name="Wu G."/>
        </authorList>
    </citation>
    <scope>NUCLEOTIDE SEQUENCE [LARGE SCALE GENOMIC DNA]</scope>
    <source>
        <strain evidence="2">cv. GZQX0401</strain>
        <tissue evidence="1">Young leaves</tissue>
    </source>
</reference>
<sequence>MSGGERGDCRAHFGHLENRSLKTNAKNRLLGKNRARWLGERSVLSGHDFPATVNGDCGGGPVTCRRHSGEAPGDRILFSPR</sequence>
<protein>
    <submittedName>
        <fullName evidence="1">Uncharacterized protein</fullName>
    </submittedName>
</protein>
<proteinExistence type="predicted"/>
<dbReference type="EMBL" id="KK914231">
    <property type="protein sequence ID" value="KDP45513.1"/>
    <property type="molecule type" value="Genomic_DNA"/>
</dbReference>
<dbReference type="AlphaFoldDB" id="A0A067LE31"/>
<dbReference type="Proteomes" id="UP000027138">
    <property type="component" value="Unassembled WGS sequence"/>
</dbReference>
<evidence type="ECO:0000313" key="1">
    <source>
        <dbReference type="EMBL" id="KDP45513.1"/>
    </source>
</evidence>
<evidence type="ECO:0000313" key="2">
    <source>
        <dbReference type="Proteomes" id="UP000027138"/>
    </source>
</evidence>
<gene>
    <name evidence="1" type="ORF">JCGZ_17066</name>
</gene>